<dbReference type="InterPro" id="IPR038765">
    <property type="entry name" value="Papain-like_cys_pep_sf"/>
</dbReference>
<keyword evidence="2" id="KW-1185">Reference proteome</keyword>
<evidence type="ECO:0000313" key="2">
    <source>
        <dbReference type="Proteomes" id="UP000243426"/>
    </source>
</evidence>
<dbReference type="STRING" id="797277.SAMN05216198_1044"/>
<dbReference type="OrthoDB" id="9182016at2"/>
<dbReference type="AlphaFoldDB" id="A0A1H1NYJ6"/>
<dbReference type="Proteomes" id="UP000243426">
    <property type="component" value="Chromosome I"/>
</dbReference>
<sequence>MSTLLQYLQAPYVVGARGPDAYDCWGQVREVRHLLCGKSLLPLYPAANCRNPREITRCWREGTAPMRPCGPEHGAIASVFRGKLCIHVAVVLAVPEGLRVLETNEGTGARIMRVDEFERLYLRVEYHND</sequence>
<dbReference type="EMBL" id="LT629748">
    <property type="protein sequence ID" value="SDS04061.1"/>
    <property type="molecule type" value="Genomic_DNA"/>
</dbReference>
<dbReference type="RefSeq" id="WP_157718559.1">
    <property type="nucleotide sequence ID" value="NZ_LT629748.1"/>
</dbReference>
<reference evidence="2" key="1">
    <citation type="submission" date="2016-10" db="EMBL/GenBank/DDBJ databases">
        <authorList>
            <person name="Varghese N."/>
            <person name="Submissions S."/>
        </authorList>
    </citation>
    <scope>NUCLEOTIDE SEQUENCE [LARGE SCALE GENOMIC DNA]</scope>
    <source>
        <strain evidence="2">2SM5</strain>
    </source>
</reference>
<organism evidence="1 2">
    <name type="scientific">Halopseudomonas litoralis</name>
    <dbReference type="NCBI Taxonomy" id="797277"/>
    <lineage>
        <taxon>Bacteria</taxon>
        <taxon>Pseudomonadati</taxon>
        <taxon>Pseudomonadota</taxon>
        <taxon>Gammaproteobacteria</taxon>
        <taxon>Pseudomonadales</taxon>
        <taxon>Pseudomonadaceae</taxon>
        <taxon>Halopseudomonas</taxon>
    </lineage>
</organism>
<dbReference type="SUPFAM" id="SSF54001">
    <property type="entry name" value="Cysteine proteinases"/>
    <property type="match status" value="1"/>
</dbReference>
<dbReference type="Gene3D" id="3.90.1720.10">
    <property type="entry name" value="endopeptidase domain like (from Nostoc punctiforme)"/>
    <property type="match status" value="1"/>
</dbReference>
<name>A0A1H1NYJ6_9GAMM</name>
<protein>
    <recommendedName>
        <fullName evidence="3">CHAP domain-containing protein</fullName>
    </recommendedName>
</protein>
<accession>A0A1H1NYJ6</accession>
<evidence type="ECO:0000313" key="1">
    <source>
        <dbReference type="EMBL" id="SDS04061.1"/>
    </source>
</evidence>
<proteinExistence type="predicted"/>
<gene>
    <name evidence="1" type="ORF">SAMN05216198_1044</name>
</gene>
<evidence type="ECO:0008006" key="3">
    <source>
        <dbReference type="Google" id="ProtNLM"/>
    </source>
</evidence>